<evidence type="ECO:0000313" key="1">
    <source>
        <dbReference type="EMBL" id="ABE10908.1"/>
    </source>
</evidence>
<protein>
    <submittedName>
        <fullName evidence="1">Putative Hantavirus glycoprotein G1</fullName>
    </submittedName>
</protein>
<sequence length="67" mass="7603">MIGAKLTPFFMEKFTLINKARSRIKVFEPFEDSSKISSINNAILISYGCVFKQATKPVMKDSRVESI</sequence>
<reference evidence="1" key="1">
    <citation type="journal article" date="2006" name="Science">
        <title>Genomic islands and the ecology and evolution of Prochlorococcus.</title>
        <authorList>
            <person name="Coleman M.L."/>
            <person name="Sullivan M.B."/>
            <person name="Martiny A.C."/>
            <person name="Steglich C."/>
            <person name="Barry K."/>
            <person name="Delong E.F."/>
            <person name="Chisholm S.W."/>
        </authorList>
    </citation>
    <scope>NUCLEOTIDE SEQUENCE</scope>
</reference>
<proteinExistence type="predicted"/>
<gene>
    <name evidence="1" type="ORF">ASNC3046_0011</name>
</gene>
<reference evidence="1" key="2">
    <citation type="submission" date="2006-04" db="EMBL/GenBank/DDBJ databases">
        <title>Sequencing of the draft fosmids and assembly of Prochlorococcus marinus environmental genome fragment.</title>
        <authorList>
            <consortium name="US DOE Joint Genome Institute (JGI)"/>
            <person name="Copeland A."/>
            <person name="Lucas S."/>
            <person name="Lapidus A."/>
            <person name="Barry K."/>
            <person name="Detter J.C."/>
            <person name="Glavina T."/>
            <person name="Hammon N."/>
            <person name="Israni S."/>
            <person name="Richardson P."/>
        </authorList>
    </citation>
    <scope>NUCLEOTIDE SEQUENCE</scope>
</reference>
<dbReference type="AlphaFoldDB" id="Q1PKW6"/>
<accession>Q1PKW6</accession>
<organism evidence="1">
    <name type="scientific">uncultured Prochlorococcus marinus clone ASNC3046</name>
    <dbReference type="NCBI Taxonomy" id="379369"/>
    <lineage>
        <taxon>Bacteria</taxon>
        <taxon>Bacillati</taxon>
        <taxon>Cyanobacteriota</taxon>
        <taxon>Cyanophyceae</taxon>
        <taxon>Synechococcales</taxon>
        <taxon>Prochlorococcaceae</taxon>
        <taxon>Prochlorococcus</taxon>
    </lineage>
</organism>
<dbReference type="EMBL" id="DQ366717">
    <property type="protein sequence ID" value="ABE10908.1"/>
    <property type="molecule type" value="Genomic_DNA"/>
</dbReference>
<name>Q1PKW6_PROMR</name>